<dbReference type="Proteomes" id="UP000199062">
    <property type="component" value="Unassembled WGS sequence"/>
</dbReference>
<reference evidence="1 2" key="1">
    <citation type="submission" date="2016-10" db="EMBL/GenBank/DDBJ databases">
        <authorList>
            <person name="de Groot N.N."/>
        </authorList>
    </citation>
    <scope>NUCLEOTIDE SEQUENCE [LARGE SCALE GENOMIC DNA]</scope>
    <source>
        <strain evidence="1 2">CGMCC 1.10457</strain>
    </source>
</reference>
<dbReference type="STRING" id="767519.SAMN05216559_2540"/>
<gene>
    <name evidence="1" type="ORF">SAMN05216559_2540</name>
</gene>
<dbReference type="EMBL" id="FOZK01000002">
    <property type="protein sequence ID" value="SFS01746.1"/>
    <property type="molecule type" value="Genomic_DNA"/>
</dbReference>
<evidence type="ECO:0000313" key="1">
    <source>
        <dbReference type="EMBL" id="SFS01746.1"/>
    </source>
</evidence>
<keyword evidence="2" id="KW-1185">Reference proteome</keyword>
<evidence type="ECO:0000313" key="2">
    <source>
        <dbReference type="Proteomes" id="UP000199062"/>
    </source>
</evidence>
<proteinExistence type="predicted"/>
<accession>A0A1I6LE86</accession>
<organism evidence="1 2">
    <name type="scientific">Halomicrobium zhouii</name>
    <dbReference type="NCBI Taxonomy" id="767519"/>
    <lineage>
        <taxon>Archaea</taxon>
        <taxon>Methanobacteriati</taxon>
        <taxon>Methanobacteriota</taxon>
        <taxon>Stenosarchaea group</taxon>
        <taxon>Halobacteria</taxon>
        <taxon>Halobacteriales</taxon>
        <taxon>Haloarculaceae</taxon>
        <taxon>Halomicrobium</taxon>
    </lineage>
</organism>
<dbReference type="Pfam" id="PF20127">
    <property type="entry name" value="DUF6517"/>
    <property type="match status" value="1"/>
</dbReference>
<dbReference type="AlphaFoldDB" id="A0A1I6LE86"/>
<sequence length="205" mass="22649">MTGSESVSFPTVPRDRLDAGGWVQSGKTVETVFELPGVSVRGATLQYRDDATSTAIAETAAVEATWRFFFATALSFEPEVPPTASRAFLLPVVRARATDRFRSTLQESGLTDVERVRTERRRIGYEKRVPLSRFEAALELETPAVTVPLGGWLGVWYDDGFLVSGGAYPERPIGAVLGLDDPPPVLQRDVVTYRRELLELMRDVS</sequence>
<dbReference type="InterPro" id="IPR045396">
    <property type="entry name" value="DUF6517"/>
</dbReference>
<name>A0A1I6LE86_9EURY</name>
<protein>
    <submittedName>
        <fullName evidence="1">Uncharacterized protein</fullName>
    </submittedName>
</protein>